<keyword evidence="6 7" id="KW-0472">Membrane</keyword>
<feature type="transmembrane region" description="Helical" evidence="7">
    <location>
        <begin position="244"/>
        <end position="266"/>
    </location>
</feature>
<dbReference type="EMBL" id="CP036272">
    <property type="protein sequence ID" value="QDT60789.1"/>
    <property type="molecule type" value="Genomic_DNA"/>
</dbReference>
<proteinExistence type="inferred from homology"/>
<evidence type="ECO:0008006" key="10">
    <source>
        <dbReference type="Google" id="ProtNLM"/>
    </source>
</evidence>
<feature type="transmembrane region" description="Helical" evidence="7">
    <location>
        <begin position="361"/>
        <end position="382"/>
    </location>
</feature>
<evidence type="ECO:0000256" key="1">
    <source>
        <dbReference type="ARBA" id="ARBA00004651"/>
    </source>
</evidence>
<feature type="transmembrane region" description="Helical" evidence="7">
    <location>
        <begin position="21"/>
        <end position="40"/>
    </location>
</feature>
<evidence type="ECO:0000256" key="4">
    <source>
        <dbReference type="ARBA" id="ARBA00022692"/>
    </source>
</evidence>
<comment type="similarity">
    <text evidence="2">Belongs to the polysaccharide synthase family.</text>
</comment>
<keyword evidence="4 7" id="KW-0812">Transmembrane</keyword>
<accession>A0A517SXC0</accession>
<feature type="transmembrane region" description="Helical" evidence="7">
    <location>
        <begin position="318"/>
        <end position="341"/>
    </location>
</feature>
<dbReference type="InterPro" id="IPR050833">
    <property type="entry name" value="Poly_Biosynth_Transport"/>
</dbReference>
<feature type="transmembrane region" description="Helical" evidence="7">
    <location>
        <begin position="417"/>
        <end position="437"/>
    </location>
</feature>
<keyword evidence="5 7" id="KW-1133">Transmembrane helix</keyword>
<dbReference type="Proteomes" id="UP000315003">
    <property type="component" value="Chromosome"/>
</dbReference>
<feature type="transmembrane region" description="Helical" evidence="7">
    <location>
        <begin position="106"/>
        <end position="127"/>
    </location>
</feature>
<sequence length="445" mass="48850">MLKLISDRLQFDRSLQWVLLTRLWHTLSGPVTIALVIGMMSLSEQGLYYGLISVVGIQAFFELGLPSVLVTQASHEFAAGGATRLPQSPAKTLARLQALLESSRTWFARAALVYVAVGLALGVYTFWTEESSDWIWPLVWLILGSALSVALTPSVAFLEAVGYREDVYLFRFLQFGCGSFVVWLGLVLGAGLWVLPLSSAVQALWTWGLIHWRHRDVFSCVRDAAAEQASFSWIEEVLPIQWRMAAISLVCHVATQFFTIIIIRFWSADLAAPLGTTLSVTSAIGMLAMAWGQTKFPLISQYHGAGDRERAGTLWRQVALLSTTLMVLGLAALLVILLGLPLLETWVGKSLQDRFLTPSQLLIYAAGNLLIHLVTLQGMYVLAQKRNPLTAATVIGFGILAISVWAGGYWGGVDGLLIAYTVTVAAVTFPVHTLAYLRLRKQLTV</sequence>
<reference evidence="8 9" key="1">
    <citation type="submission" date="2019-02" db="EMBL/GenBank/DDBJ databases">
        <title>Deep-cultivation of Planctomycetes and their phenomic and genomic characterization uncovers novel biology.</title>
        <authorList>
            <person name="Wiegand S."/>
            <person name="Jogler M."/>
            <person name="Boedeker C."/>
            <person name="Pinto D."/>
            <person name="Vollmers J."/>
            <person name="Rivas-Marin E."/>
            <person name="Kohn T."/>
            <person name="Peeters S.H."/>
            <person name="Heuer A."/>
            <person name="Rast P."/>
            <person name="Oberbeckmann S."/>
            <person name="Bunk B."/>
            <person name="Jeske O."/>
            <person name="Meyerdierks A."/>
            <person name="Storesund J.E."/>
            <person name="Kallscheuer N."/>
            <person name="Luecker S."/>
            <person name="Lage O.M."/>
            <person name="Pohl T."/>
            <person name="Merkel B.J."/>
            <person name="Hornburger P."/>
            <person name="Mueller R.-W."/>
            <person name="Bruemmer F."/>
            <person name="Labrenz M."/>
            <person name="Spormann A.M."/>
            <person name="Op den Camp H."/>
            <person name="Overmann J."/>
            <person name="Amann R."/>
            <person name="Jetten M.S.M."/>
            <person name="Mascher T."/>
            <person name="Medema M.H."/>
            <person name="Devos D.P."/>
            <person name="Kaster A.-K."/>
            <person name="Ovreas L."/>
            <person name="Rohde M."/>
            <person name="Galperin M.Y."/>
            <person name="Jogler C."/>
        </authorList>
    </citation>
    <scope>NUCLEOTIDE SEQUENCE [LARGE SCALE GENOMIC DNA]</scope>
    <source>
        <strain evidence="8 9">SV_7m_r</strain>
    </source>
</reference>
<feature type="transmembrane region" description="Helical" evidence="7">
    <location>
        <begin position="46"/>
        <end position="65"/>
    </location>
</feature>
<keyword evidence="9" id="KW-1185">Reference proteome</keyword>
<dbReference type="AlphaFoldDB" id="A0A517SXC0"/>
<evidence type="ECO:0000313" key="9">
    <source>
        <dbReference type="Proteomes" id="UP000315003"/>
    </source>
</evidence>
<gene>
    <name evidence="8" type="ORF">SV7mr_33160</name>
</gene>
<comment type="subcellular location">
    <subcellularLocation>
        <location evidence="1">Cell membrane</location>
        <topology evidence="1">Multi-pass membrane protein</topology>
    </subcellularLocation>
</comment>
<evidence type="ECO:0000256" key="7">
    <source>
        <dbReference type="SAM" id="Phobius"/>
    </source>
</evidence>
<dbReference type="RefSeq" id="WP_145273996.1">
    <property type="nucleotide sequence ID" value="NZ_CP036272.1"/>
</dbReference>
<dbReference type="OrthoDB" id="8562875at2"/>
<feature type="transmembrane region" description="Helical" evidence="7">
    <location>
        <begin position="389"/>
        <end position="411"/>
    </location>
</feature>
<dbReference type="GO" id="GO:0005886">
    <property type="term" value="C:plasma membrane"/>
    <property type="evidence" value="ECO:0007669"/>
    <property type="project" value="UniProtKB-SubCell"/>
</dbReference>
<evidence type="ECO:0000256" key="5">
    <source>
        <dbReference type="ARBA" id="ARBA00022989"/>
    </source>
</evidence>
<organism evidence="8 9">
    <name type="scientific">Stieleria bergensis</name>
    <dbReference type="NCBI Taxonomy" id="2528025"/>
    <lineage>
        <taxon>Bacteria</taxon>
        <taxon>Pseudomonadati</taxon>
        <taxon>Planctomycetota</taxon>
        <taxon>Planctomycetia</taxon>
        <taxon>Pirellulales</taxon>
        <taxon>Pirellulaceae</taxon>
        <taxon>Stieleria</taxon>
    </lineage>
</organism>
<feature type="transmembrane region" description="Helical" evidence="7">
    <location>
        <begin position="272"/>
        <end position="291"/>
    </location>
</feature>
<evidence type="ECO:0000313" key="8">
    <source>
        <dbReference type="EMBL" id="QDT60789.1"/>
    </source>
</evidence>
<evidence type="ECO:0000256" key="2">
    <source>
        <dbReference type="ARBA" id="ARBA00007430"/>
    </source>
</evidence>
<feature type="transmembrane region" description="Helical" evidence="7">
    <location>
        <begin position="139"/>
        <end position="161"/>
    </location>
</feature>
<feature type="transmembrane region" description="Helical" evidence="7">
    <location>
        <begin position="168"/>
        <end position="186"/>
    </location>
</feature>
<keyword evidence="3" id="KW-1003">Cell membrane</keyword>
<dbReference type="PANTHER" id="PTHR30250">
    <property type="entry name" value="PST FAMILY PREDICTED COLANIC ACID TRANSPORTER"/>
    <property type="match status" value="1"/>
</dbReference>
<name>A0A517SXC0_9BACT</name>
<evidence type="ECO:0000256" key="3">
    <source>
        <dbReference type="ARBA" id="ARBA00022475"/>
    </source>
</evidence>
<protein>
    <recommendedName>
        <fullName evidence="10">Polysaccharide biosynthesis protein</fullName>
    </recommendedName>
</protein>
<evidence type="ECO:0000256" key="6">
    <source>
        <dbReference type="ARBA" id="ARBA00023136"/>
    </source>
</evidence>
<dbReference type="PANTHER" id="PTHR30250:SF10">
    <property type="entry name" value="LIPOPOLYSACCHARIDE BIOSYNTHESIS PROTEIN WZXC"/>
    <property type="match status" value="1"/>
</dbReference>